<reference evidence="1" key="1">
    <citation type="submission" date="2023-04" db="EMBL/GenBank/DDBJ databases">
        <title>Ambrosiozyma monospora NBRC 10751.</title>
        <authorList>
            <person name="Ichikawa N."/>
            <person name="Sato H."/>
            <person name="Tonouchi N."/>
        </authorList>
    </citation>
    <scope>NUCLEOTIDE SEQUENCE</scope>
    <source>
        <strain evidence="1">NBRC 10751</strain>
    </source>
</reference>
<protein>
    <submittedName>
        <fullName evidence="1">Unnamed protein product</fullName>
    </submittedName>
</protein>
<evidence type="ECO:0000313" key="1">
    <source>
        <dbReference type="EMBL" id="GME85676.1"/>
    </source>
</evidence>
<accession>A0ACB5TCG7</accession>
<name>A0ACB5TCG7_AMBMO</name>
<gene>
    <name evidence="1" type="ORF">Amon02_000772500</name>
</gene>
<sequence length="169" mass="18455">MKVLSTLTLSSVFLALAAKAKADTTVTIDDEDYVSYGLKGYGFLPGDAVDVYGDTISFGSSVAYQWNSLKIENGVYSFTAYGLPDRGYNVDGTNDVAARVHVFDVTFTPEDEGSEPNLVWNYKDSILLKDFNGENLTGLDANTTVTQNGREDMPGVTFHVKPSLWLKVT</sequence>
<evidence type="ECO:0000313" key="2">
    <source>
        <dbReference type="Proteomes" id="UP001165064"/>
    </source>
</evidence>
<organism evidence="1 2">
    <name type="scientific">Ambrosiozyma monospora</name>
    <name type="common">Yeast</name>
    <name type="synonym">Endomycopsis monosporus</name>
    <dbReference type="NCBI Taxonomy" id="43982"/>
    <lineage>
        <taxon>Eukaryota</taxon>
        <taxon>Fungi</taxon>
        <taxon>Dikarya</taxon>
        <taxon>Ascomycota</taxon>
        <taxon>Saccharomycotina</taxon>
        <taxon>Pichiomycetes</taxon>
        <taxon>Pichiales</taxon>
        <taxon>Pichiaceae</taxon>
        <taxon>Ambrosiozyma</taxon>
    </lineage>
</organism>
<keyword evidence="2" id="KW-1185">Reference proteome</keyword>
<proteinExistence type="predicted"/>
<dbReference type="Proteomes" id="UP001165064">
    <property type="component" value="Unassembled WGS sequence"/>
</dbReference>
<comment type="caution">
    <text evidence="1">The sequence shown here is derived from an EMBL/GenBank/DDBJ whole genome shotgun (WGS) entry which is preliminary data.</text>
</comment>
<dbReference type="EMBL" id="BSXS01006543">
    <property type="protein sequence ID" value="GME85676.1"/>
    <property type="molecule type" value="Genomic_DNA"/>
</dbReference>